<evidence type="ECO:0000313" key="8">
    <source>
        <dbReference type="EMBL" id="SUZ88736.1"/>
    </source>
</evidence>
<dbReference type="EMBL" id="UINC01001784">
    <property type="protein sequence ID" value="SUZ88736.1"/>
    <property type="molecule type" value="Genomic_DNA"/>
</dbReference>
<keyword evidence="4 6" id="KW-1133">Transmembrane helix</keyword>
<feature type="transmembrane region" description="Helical" evidence="6">
    <location>
        <begin position="45"/>
        <end position="64"/>
    </location>
</feature>
<comment type="subcellular location">
    <subcellularLocation>
        <location evidence="1">Cell membrane</location>
        <topology evidence="1">Multi-pass membrane protein</topology>
    </subcellularLocation>
</comment>
<feature type="transmembrane region" description="Helical" evidence="6">
    <location>
        <begin position="12"/>
        <end position="30"/>
    </location>
</feature>
<evidence type="ECO:0000256" key="6">
    <source>
        <dbReference type="SAM" id="Phobius"/>
    </source>
</evidence>
<keyword evidence="3 6" id="KW-0812">Transmembrane</keyword>
<protein>
    <recommendedName>
        <fullName evidence="7">MotA/TolQ/ExbB proton channel domain-containing protein</fullName>
    </recommendedName>
</protein>
<gene>
    <name evidence="8" type="ORF">METZ01_LOCUS41590</name>
</gene>
<evidence type="ECO:0000256" key="4">
    <source>
        <dbReference type="ARBA" id="ARBA00022989"/>
    </source>
</evidence>
<feature type="transmembrane region" description="Helical" evidence="6">
    <location>
        <begin position="157"/>
        <end position="178"/>
    </location>
</feature>
<keyword evidence="2" id="KW-1003">Cell membrane</keyword>
<reference evidence="8" key="1">
    <citation type="submission" date="2018-05" db="EMBL/GenBank/DDBJ databases">
        <authorList>
            <person name="Lanie J.A."/>
            <person name="Ng W.-L."/>
            <person name="Kazmierczak K.M."/>
            <person name="Andrzejewski T.M."/>
            <person name="Davidsen T.M."/>
            <person name="Wayne K.J."/>
            <person name="Tettelin H."/>
            <person name="Glass J.I."/>
            <person name="Rusch D."/>
            <person name="Podicherti R."/>
            <person name="Tsui H.-C.T."/>
            <person name="Winkler M.E."/>
        </authorList>
    </citation>
    <scope>NUCLEOTIDE SEQUENCE</scope>
</reference>
<evidence type="ECO:0000256" key="2">
    <source>
        <dbReference type="ARBA" id="ARBA00022475"/>
    </source>
</evidence>
<dbReference type="Pfam" id="PF01618">
    <property type="entry name" value="MotA_ExbB"/>
    <property type="match status" value="1"/>
</dbReference>
<evidence type="ECO:0000259" key="7">
    <source>
        <dbReference type="Pfam" id="PF01618"/>
    </source>
</evidence>
<dbReference type="GO" id="GO:0005886">
    <property type="term" value="C:plasma membrane"/>
    <property type="evidence" value="ECO:0007669"/>
    <property type="project" value="UniProtKB-SubCell"/>
</dbReference>
<keyword evidence="5 6" id="KW-0472">Membrane</keyword>
<feature type="domain" description="MotA/TolQ/ExbB proton channel" evidence="7">
    <location>
        <begin position="106"/>
        <end position="200"/>
    </location>
</feature>
<sequence>MSTKQSFRSIGLLKSSLLLMLIIFGIWLLNDRGLLSIVMEGDKSHISKVIGFLWIISTSYWLFLSNEISKERDSFNVTSFINTKLSISKYFIALEKGEEKDILLKAFEAEYTKKLSYGWMAADISLKLGLLGTIIGFILMLQPIAELNDTSPDSLKLALSGMSSGMAVALYTTLTGLIGSTLTRIQFHILSVRVSSLLNDITFFLDKNVE</sequence>
<dbReference type="AlphaFoldDB" id="A0A381RAE0"/>
<evidence type="ECO:0000256" key="3">
    <source>
        <dbReference type="ARBA" id="ARBA00022692"/>
    </source>
</evidence>
<proteinExistence type="predicted"/>
<feature type="transmembrane region" description="Helical" evidence="6">
    <location>
        <begin position="124"/>
        <end position="145"/>
    </location>
</feature>
<dbReference type="InterPro" id="IPR002898">
    <property type="entry name" value="MotA_ExbB_proton_chnl"/>
</dbReference>
<accession>A0A381RAE0</accession>
<organism evidence="8">
    <name type="scientific">marine metagenome</name>
    <dbReference type="NCBI Taxonomy" id="408172"/>
    <lineage>
        <taxon>unclassified sequences</taxon>
        <taxon>metagenomes</taxon>
        <taxon>ecological metagenomes</taxon>
    </lineage>
</organism>
<evidence type="ECO:0000256" key="1">
    <source>
        <dbReference type="ARBA" id="ARBA00004651"/>
    </source>
</evidence>
<name>A0A381RAE0_9ZZZZ</name>
<evidence type="ECO:0000256" key="5">
    <source>
        <dbReference type="ARBA" id="ARBA00023136"/>
    </source>
</evidence>